<protein>
    <submittedName>
        <fullName evidence="1">Uncharacterized protein</fullName>
    </submittedName>
</protein>
<dbReference type="Proteomes" id="UP000297951">
    <property type="component" value="Unassembled WGS sequence"/>
</dbReference>
<evidence type="ECO:0000313" key="2">
    <source>
        <dbReference type="Proteomes" id="UP000297951"/>
    </source>
</evidence>
<name>A0A4Y9F0Q1_9MICC</name>
<dbReference type="EMBL" id="SPQC01000051">
    <property type="protein sequence ID" value="TFU20632.1"/>
    <property type="molecule type" value="Genomic_DNA"/>
</dbReference>
<sequence>MTTTTLDKARETLAWAANRLTEAHRDTDLPDVAFAEVLDTFLLATRAYHQTIRDTNQEIRHDYRELHYRA</sequence>
<proteinExistence type="predicted"/>
<gene>
    <name evidence="1" type="ORF">E4U03_10920</name>
</gene>
<reference evidence="1 2" key="1">
    <citation type="submission" date="2019-03" db="EMBL/GenBank/DDBJ databases">
        <title>Diversity of the mouse oral microbiome.</title>
        <authorList>
            <person name="Joseph S."/>
            <person name="Aduse-Opoku J."/>
            <person name="Curtis M."/>
            <person name="Wade W."/>
            <person name="Hashim A."/>
        </authorList>
    </citation>
    <scope>NUCLEOTIDE SEQUENCE [LARGE SCALE GENOMIC DNA]</scope>
    <source>
        <strain evidence="2">irhom_31</strain>
    </source>
</reference>
<organism evidence="1 2">
    <name type="scientific">Rothia nasimurium</name>
    <dbReference type="NCBI Taxonomy" id="85336"/>
    <lineage>
        <taxon>Bacteria</taxon>
        <taxon>Bacillati</taxon>
        <taxon>Actinomycetota</taxon>
        <taxon>Actinomycetes</taxon>
        <taxon>Micrococcales</taxon>
        <taxon>Micrococcaceae</taxon>
        <taxon>Rothia</taxon>
    </lineage>
</organism>
<comment type="caution">
    <text evidence="1">The sequence shown here is derived from an EMBL/GenBank/DDBJ whole genome shotgun (WGS) entry which is preliminary data.</text>
</comment>
<dbReference type="AlphaFoldDB" id="A0A4Y9F0Q1"/>
<accession>A0A4Y9F0Q1</accession>
<dbReference type="RefSeq" id="WP_135013765.1">
    <property type="nucleotide sequence ID" value="NZ_JADGLK010000051.1"/>
</dbReference>
<evidence type="ECO:0000313" key="1">
    <source>
        <dbReference type="EMBL" id="TFU20632.1"/>
    </source>
</evidence>